<dbReference type="eggNOG" id="COG3712">
    <property type="taxonomic scope" value="Bacteria"/>
</dbReference>
<comment type="caution">
    <text evidence="3">The sequence shown here is derived from an EMBL/GenBank/DDBJ whole genome shotgun (WGS) entry which is preliminary data.</text>
</comment>
<dbReference type="PIRSF" id="PIRSF018266">
    <property type="entry name" value="FecR"/>
    <property type="match status" value="1"/>
</dbReference>
<dbReference type="Gene3D" id="2.60.120.1440">
    <property type="match status" value="1"/>
</dbReference>
<dbReference type="EMBL" id="AMXE01000043">
    <property type="protein sequence ID" value="ENO87093.1"/>
    <property type="molecule type" value="Genomic_DNA"/>
</dbReference>
<dbReference type="GO" id="GO:0016989">
    <property type="term" value="F:sigma factor antagonist activity"/>
    <property type="evidence" value="ECO:0007669"/>
    <property type="project" value="TreeGrafter"/>
</dbReference>
<reference evidence="3 4" key="1">
    <citation type="submission" date="2012-09" db="EMBL/GenBank/DDBJ databases">
        <title>Draft Genome Sequences of 6 Strains from Genus Thauera.</title>
        <authorList>
            <person name="Liu B."/>
            <person name="Shapleigh J.P."/>
            <person name="Frostegard A.H."/>
        </authorList>
    </citation>
    <scope>NUCLEOTIDE SEQUENCE [LARGE SCALE GENOMIC DNA]</scope>
    <source>
        <strain evidence="4">47Lol / DSM 12138</strain>
    </source>
</reference>
<dbReference type="Pfam" id="PF16220">
    <property type="entry name" value="DUF4880"/>
    <property type="match status" value="1"/>
</dbReference>
<evidence type="ECO:0000259" key="2">
    <source>
        <dbReference type="Pfam" id="PF16220"/>
    </source>
</evidence>
<feature type="domain" description="FecR protein" evidence="1">
    <location>
        <begin position="115"/>
        <end position="211"/>
    </location>
</feature>
<evidence type="ECO:0000313" key="3">
    <source>
        <dbReference type="EMBL" id="ENO87093.1"/>
    </source>
</evidence>
<dbReference type="Pfam" id="PF04773">
    <property type="entry name" value="FecR"/>
    <property type="match status" value="1"/>
</dbReference>
<dbReference type="InterPro" id="IPR012373">
    <property type="entry name" value="Ferrdict_sens_TM"/>
</dbReference>
<sequence>MPDEPTLAVIEQATDWHLLLQSGEATATDRAACKAWRARHPSHELAWQRMQALWQQFDAAEPPPAQAALDAACRIQPKPKSRRSRRALAGGALLLAGLAGGASFTLPPPAVLLADHRSATGERRSIELPDRSRLVLDSDSAVDLRYDGSQRRIVLHRGGVLAEVAADTQAAPRPFSIETPQSSARALGTRYTVRREADGNTMVSVLESIVEACAQAAPPASGCVRLHPGQQVRIGADGPGAITGIDAAAEDARMRGQLIVDDLPLSEVLLTLGRHRPGLLRYDAAALAGIRVSGVFPLDDTDRALDALARTLSLRVRHYTPWLVIVDLPDPA</sequence>
<dbReference type="InterPro" id="IPR006860">
    <property type="entry name" value="FecR"/>
</dbReference>
<evidence type="ECO:0000259" key="1">
    <source>
        <dbReference type="Pfam" id="PF04773"/>
    </source>
</evidence>
<dbReference type="Proteomes" id="UP000013232">
    <property type="component" value="Unassembled WGS sequence"/>
</dbReference>
<dbReference type="PANTHER" id="PTHR30273">
    <property type="entry name" value="PERIPLASMIC SIGNAL SENSOR AND SIGMA FACTOR ACTIVATOR FECR-RELATED"/>
    <property type="match status" value="1"/>
</dbReference>
<dbReference type="STRING" id="1123367.GCA_000621305_00311"/>
<protein>
    <submittedName>
        <fullName evidence="3">Fe2+-dicitrate sensor, membrane protein</fullName>
    </submittedName>
</protein>
<keyword evidence="4" id="KW-1185">Reference proteome</keyword>
<accession>N6YY63</accession>
<feature type="domain" description="FecR N-terminal" evidence="2">
    <location>
        <begin position="11"/>
        <end position="53"/>
    </location>
</feature>
<dbReference type="RefSeq" id="WP_004339029.1">
    <property type="nucleotide sequence ID" value="NZ_AMXE01000043.1"/>
</dbReference>
<gene>
    <name evidence="3" type="ORF">C666_11770</name>
</gene>
<dbReference type="PANTHER" id="PTHR30273:SF2">
    <property type="entry name" value="PROTEIN FECR"/>
    <property type="match status" value="1"/>
</dbReference>
<dbReference type="AlphaFoldDB" id="N6YY63"/>
<dbReference type="InterPro" id="IPR032623">
    <property type="entry name" value="FecR_N"/>
</dbReference>
<organism evidence="3 4">
    <name type="scientific">Thauera linaloolentis (strain DSM 12138 / JCM 21573 / CCUG 41526 / CIP 105981 / IAM 15112 / NBRC 102519 / 47Lol)</name>
    <dbReference type="NCBI Taxonomy" id="1123367"/>
    <lineage>
        <taxon>Bacteria</taxon>
        <taxon>Pseudomonadati</taxon>
        <taxon>Pseudomonadota</taxon>
        <taxon>Betaproteobacteria</taxon>
        <taxon>Rhodocyclales</taxon>
        <taxon>Zoogloeaceae</taxon>
        <taxon>Thauera</taxon>
    </lineage>
</organism>
<evidence type="ECO:0000313" key="4">
    <source>
        <dbReference type="Proteomes" id="UP000013232"/>
    </source>
</evidence>
<proteinExistence type="predicted"/>
<name>N6YY63_THAL4</name>